<evidence type="ECO:0000313" key="2">
    <source>
        <dbReference type="Proteomes" id="UP001626550"/>
    </source>
</evidence>
<dbReference type="Proteomes" id="UP001626550">
    <property type="component" value="Unassembled WGS sequence"/>
</dbReference>
<dbReference type="AlphaFoldDB" id="A0ABD2QNE7"/>
<gene>
    <name evidence="1" type="ORF">Ciccas_000368</name>
</gene>
<reference evidence="1 2" key="1">
    <citation type="submission" date="2024-11" db="EMBL/GenBank/DDBJ databases">
        <title>Adaptive evolution of stress response genes in parasites aligns with host niche diversity.</title>
        <authorList>
            <person name="Hahn C."/>
            <person name="Resl P."/>
        </authorList>
    </citation>
    <scope>NUCLEOTIDE SEQUENCE [LARGE SCALE GENOMIC DNA]</scope>
    <source>
        <strain evidence="1">EGGRZ-B1_66</strain>
        <tissue evidence="1">Body</tissue>
    </source>
</reference>
<keyword evidence="2" id="KW-1185">Reference proteome</keyword>
<comment type="caution">
    <text evidence="1">The sequence shown here is derived from an EMBL/GenBank/DDBJ whole genome shotgun (WGS) entry which is preliminary data.</text>
</comment>
<sequence length="442" mass="49842">MRVKVTLWDSAAAPIYEDVDHRLANENAFMLHTMSPEHRSLFEDLLANNCRFPLPDFYYLLATNYRDRKTKAVLRSCKKPLFSPEMTRDSEFCTAGVLSGQQFYQRTLNESCPNQDVTPLAQERGSAYCTMNSALINSILEEKITERDAPFQSASSKSCEEYRRVCYACLEKAKSLDVNCEFDVRIPFLTDQQMNADMNPLMNKCCAIKCYNLPECLGYFNSDCYTSANVKALGKCLEGDTLKLSLRPQYFTESSTNWQCHLKLRPRDFLYSVSVELSSDSLPFSTNFEMKIKEQHANEELSLGPINLKNHIPRDSQFVKEALLVSKNSRSFIHLLKNASTGGFGATLPPKPPVSRRGSSGVSLVEFQVTKPFAVNSLDWQSSQNASCLLDISRLTTKQPLYLQSEQSFPAKLAGVPFSNADPFLYHASQINAEVEIKLSGM</sequence>
<accession>A0ABD2QNE7</accession>
<name>A0ABD2QNE7_9PLAT</name>
<evidence type="ECO:0000313" key="1">
    <source>
        <dbReference type="EMBL" id="KAL3320953.1"/>
    </source>
</evidence>
<protein>
    <submittedName>
        <fullName evidence="1">Uncharacterized protein</fullName>
    </submittedName>
</protein>
<dbReference type="EMBL" id="JBJKFK010000019">
    <property type="protein sequence ID" value="KAL3320953.1"/>
    <property type="molecule type" value="Genomic_DNA"/>
</dbReference>
<proteinExistence type="predicted"/>
<organism evidence="1 2">
    <name type="scientific">Cichlidogyrus casuarinus</name>
    <dbReference type="NCBI Taxonomy" id="1844966"/>
    <lineage>
        <taxon>Eukaryota</taxon>
        <taxon>Metazoa</taxon>
        <taxon>Spiralia</taxon>
        <taxon>Lophotrochozoa</taxon>
        <taxon>Platyhelminthes</taxon>
        <taxon>Monogenea</taxon>
        <taxon>Monopisthocotylea</taxon>
        <taxon>Dactylogyridea</taxon>
        <taxon>Ancyrocephalidae</taxon>
        <taxon>Cichlidogyrus</taxon>
    </lineage>
</organism>